<gene>
    <name evidence="1" type="ORF">VNO77_03948</name>
</gene>
<sequence>MQIGWLIKVRLNHIKGGAWLKRGVRRRDWRLDPLLHLYALSSSSFAQDSETPHLLLHCTSIRFFLVLHYTDSPTYIKIDFWYDSAKFKAIRRITLGFYTILTCMLESSFELLGRPLHHRGSGGEGWSKRVWGDREIRDERLEVTTVPWGTLKLRRSPLCSDGIYRITRCLCSQAPTGNPLMFLALITSFSPKTYPDLVQEFQMQRSKVEISHDLAKPIHLVRVPTPIHSLANSDHDIAFCMVHAPKTDTLARKSSFESAKNSSMLKNSPLLQVSWGYIHNRPLESVLQRQQAMLNRPTPNRGPLAYWKIKGTDSVSKEAKSRADERSVPMQFFMSKTILYKTMWLIRNIGSFMSKTMELFDCAKDAAHSLGAIKGRTHGQNAIGLVGPNNGT</sequence>
<accession>A0AAN9MVL8</accession>
<protein>
    <submittedName>
        <fullName evidence="1">Uncharacterized protein</fullName>
    </submittedName>
</protein>
<dbReference type="Proteomes" id="UP001367508">
    <property type="component" value="Unassembled WGS sequence"/>
</dbReference>
<dbReference type="AlphaFoldDB" id="A0AAN9MVL8"/>
<organism evidence="1 2">
    <name type="scientific">Canavalia gladiata</name>
    <name type="common">Sword bean</name>
    <name type="synonym">Dolichos gladiatus</name>
    <dbReference type="NCBI Taxonomy" id="3824"/>
    <lineage>
        <taxon>Eukaryota</taxon>
        <taxon>Viridiplantae</taxon>
        <taxon>Streptophyta</taxon>
        <taxon>Embryophyta</taxon>
        <taxon>Tracheophyta</taxon>
        <taxon>Spermatophyta</taxon>
        <taxon>Magnoliopsida</taxon>
        <taxon>eudicotyledons</taxon>
        <taxon>Gunneridae</taxon>
        <taxon>Pentapetalae</taxon>
        <taxon>rosids</taxon>
        <taxon>fabids</taxon>
        <taxon>Fabales</taxon>
        <taxon>Fabaceae</taxon>
        <taxon>Papilionoideae</taxon>
        <taxon>50 kb inversion clade</taxon>
        <taxon>NPAAA clade</taxon>
        <taxon>indigoferoid/millettioid clade</taxon>
        <taxon>Phaseoleae</taxon>
        <taxon>Canavalia</taxon>
    </lineage>
</organism>
<evidence type="ECO:0000313" key="2">
    <source>
        <dbReference type="Proteomes" id="UP001367508"/>
    </source>
</evidence>
<dbReference type="EMBL" id="JAYMYQ010000001">
    <property type="protein sequence ID" value="KAK7361860.1"/>
    <property type="molecule type" value="Genomic_DNA"/>
</dbReference>
<comment type="caution">
    <text evidence="1">The sequence shown here is derived from an EMBL/GenBank/DDBJ whole genome shotgun (WGS) entry which is preliminary data.</text>
</comment>
<evidence type="ECO:0000313" key="1">
    <source>
        <dbReference type="EMBL" id="KAK7361860.1"/>
    </source>
</evidence>
<name>A0AAN9MVL8_CANGL</name>
<keyword evidence="2" id="KW-1185">Reference proteome</keyword>
<reference evidence="1 2" key="1">
    <citation type="submission" date="2024-01" db="EMBL/GenBank/DDBJ databases">
        <title>The genomes of 5 underutilized Papilionoideae crops provide insights into root nodulation and disease resistanc.</title>
        <authorList>
            <person name="Jiang F."/>
        </authorList>
    </citation>
    <scope>NUCLEOTIDE SEQUENCE [LARGE SCALE GENOMIC DNA]</scope>
    <source>
        <strain evidence="1">LVBAO_FW01</strain>
        <tissue evidence="1">Leaves</tissue>
    </source>
</reference>
<proteinExistence type="predicted"/>